<dbReference type="InterPro" id="IPR007110">
    <property type="entry name" value="Ig-like_dom"/>
</dbReference>
<dbReference type="InterPro" id="IPR003598">
    <property type="entry name" value="Ig_sub2"/>
</dbReference>
<dbReference type="SUPFAM" id="SSF48726">
    <property type="entry name" value="Immunoglobulin"/>
    <property type="match status" value="2"/>
</dbReference>
<dbReference type="SMART" id="SM00409">
    <property type="entry name" value="IG"/>
    <property type="match status" value="3"/>
</dbReference>
<name>A0A6S7FM10_PARCT</name>
<evidence type="ECO:0000313" key="1">
    <source>
        <dbReference type="EMBL" id="CAB3976996.1"/>
    </source>
</evidence>
<reference evidence="1" key="1">
    <citation type="submission" date="2020-04" db="EMBL/GenBank/DDBJ databases">
        <authorList>
            <person name="Alioto T."/>
            <person name="Alioto T."/>
            <person name="Gomez Garrido J."/>
        </authorList>
    </citation>
    <scope>NUCLEOTIDE SEQUENCE</scope>
    <source>
        <strain evidence="1">A484AB</strain>
    </source>
</reference>
<keyword evidence="2" id="KW-1185">Reference proteome</keyword>
<evidence type="ECO:0000313" key="2">
    <source>
        <dbReference type="Proteomes" id="UP001152795"/>
    </source>
</evidence>
<keyword evidence="1" id="KW-0675">Receptor</keyword>
<dbReference type="Gene3D" id="2.60.40.10">
    <property type="entry name" value="Immunoglobulins"/>
    <property type="match status" value="2"/>
</dbReference>
<accession>A0A6S7FM10</accession>
<dbReference type="Proteomes" id="UP001152795">
    <property type="component" value="Unassembled WGS sequence"/>
</dbReference>
<comment type="caution">
    <text evidence="1">The sequence shown here is derived from an EMBL/GenBank/DDBJ whole genome shotgun (WGS) entry which is preliminary data.</text>
</comment>
<dbReference type="Pfam" id="PF13927">
    <property type="entry name" value="Ig_3"/>
    <property type="match status" value="2"/>
</dbReference>
<dbReference type="EMBL" id="CACRXK020000024">
    <property type="protein sequence ID" value="CAB3976996.1"/>
    <property type="molecule type" value="Genomic_DNA"/>
</dbReference>
<dbReference type="PANTHER" id="PTHR46013:SF7">
    <property type="entry name" value="IG-LIKE DOMAIN-CONTAINING PROTEIN"/>
    <property type="match status" value="1"/>
</dbReference>
<dbReference type="InterPro" id="IPR013783">
    <property type="entry name" value="Ig-like_fold"/>
</dbReference>
<proteinExistence type="predicted"/>
<dbReference type="InterPro" id="IPR003599">
    <property type="entry name" value="Ig_sub"/>
</dbReference>
<dbReference type="AlphaFoldDB" id="A0A6S7FM10"/>
<dbReference type="PROSITE" id="PS50835">
    <property type="entry name" value="IG_LIKE"/>
    <property type="match status" value="2"/>
</dbReference>
<gene>
    <name evidence="1" type="ORF">PACLA_8A018835</name>
</gene>
<organism evidence="1 2">
    <name type="scientific">Paramuricea clavata</name>
    <name type="common">Red gorgonian</name>
    <name type="synonym">Violescent sea-whip</name>
    <dbReference type="NCBI Taxonomy" id="317549"/>
    <lineage>
        <taxon>Eukaryota</taxon>
        <taxon>Metazoa</taxon>
        <taxon>Cnidaria</taxon>
        <taxon>Anthozoa</taxon>
        <taxon>Octocorallia</taxon>
        <taxon>Malacalcyonacea</taxon>
        <taxon>Plexauridae</taxon>
        <taxon>Paramuricea</taxon>
    </lineage>
</organism>
<dbReference type="OrthoDB" id="5987241at2759"/>
<dbReference type="PANTHER" id="PTHR46013">
    <property type="entry name" value="VASCULAR CELL ADHESION MOLECULE 1"/>
    <property type="match status" value="1"/>
</dbReference>
<dbReference type="SMART" id="SM00408">
    <property type="entry name" value="IGc2"/>
    <property type="match status" value="2"/>
</dbReference>
<sequence length="419" mass="46176">MTNCVFGTAILFALSLLPFPCEGKITSPPDGTRLTFLPGSTDKIQWTFDDDISSLRYRNYRFTSSNGSQPEQLARIYSNGKTRIFNSSLPGIAIEKPATLVLKNIDLRNNGTYRFELRHSFSRIALGRRTRFTSNEVVVFVAVKPTVTMSCSSPVTVNEGDNFTCVCRSEGGNPPANVTWYDKDGVQIGGTGKEGQTLTLSNVDGRDSGTYKCVAQSHINATEEKPIEVRLNLKPSKTAITFTPEKVVVGKSVTITCESNGFPEPSYTIVHNDTEISNMKTLNVSGVEWSDAGSYQCVAINKLGRHSKSYCLTVVGETAASKPSKVDSDSSAGTVALWHVVVSLVSGIIIGILLSYIVFVLYFRRRWCRNRNSERNPDDPTTEADTTYQALDLKKMNTNLENDYQSLQVNDASNYENVT</sequence>
<dbReference type="InterPro" id="IPR036179">
    <property type="entry name" value="Ig-like_dom_sf"/>
</dbReference>
<protein>
    <submittedName>
        <fullName evidence="1">B-cell receptor CD22-like</fullName>
    </submittedName>
</protein>